<dbReference type="EMBL" id="CM023471">
    <property type="protein sequence ID" value="KAH7965436.1"/>
    <property type="molecule type" value="Genomic_DNA"/>
</dbReference>
<organism evidence="1 2">
    <name type="scientific">Dermacentor silvarum</name>
    <name type="common">Tick</name>
    <dbReference type="NCBI Taxonomy" id="543639"/>
    <lineage>
        <taxon>Eukaryota</taxon>
        <taxon>Metazoa</taxon>
        <taxon>Ecdysozoa</taxon>
        <taxon>Arthropoda</taxon>
        <taxon>Chelicerata</taxon>
        <taxon>Arachnida</taxon>
        <taxon>Acari</taxon>
        <taxon>Parasitiformes</taxon>
        <taxon>Ixodida</taxon>
        <taxon>Ixodoidea</taxon>
        <taxon>Ixodidae</taxon>
        <taxon>Rhipicephalinae</taxon>
        <taxon>Dermacentor</taxon>
    </lineage>
</organism>
<evidence type="ECO:0000313" key="2">
    <source>
        <dbReference type="Proteomes" id="UP000821865"/>
    </source>
</evidence>
<evidence type="ECO:0000313" key="1">
    <source>
        <dbReference type="EMBL" id="KAH7965436.1"/>
    </source>
</evidence>
<proteinExistence type="predicted"/>
<comment type="caution">
    <text evidence="1">The sequence shown here is derived from an EMBL/GenBank/DDBJ whole genome shotgun (WGS) entry which is preliminary data.</text>
</comment>
<dbReference type="Proteomes" id="UP000821865">
    <property type="component" value="Chromosome 2"/>
</dbReference>
<sequence length="266" mass="30190">MYYFIPRSGMLAVLRATIEEKGIVPFQNSAVVPLDTFLELLSSYFHATVICVGEQHYIQSGVCNGSRVAPYLCDLLLAAVGRRIEDALKDNHVLAIFRYVDDFLVLCKTADEPDLTKCREGVLTTFHEACPDLNFTFEMPEKKYRFLDLAITFETQHTCCNYEARSCNGFLPYDSDHSKNLKRAIVTTVLQAALKKSCHHLMEESFMHQVTRLNNADYPKGLLTVVAEGMLKKMKLLNSKLQEEENSQQKRKKVAAVPYVHGLSRV</sequence>
<name>A0ACB8DBH2_DERSI</name>
<protein>
    <submittedName>
        <fullName evidence="1">Uncharacterized protein</fullName>
    </submittedName>
</protein>
<gene>
    <name evidence="1" type="ORF">HPB49_007625</name>
</gene>
<keyword evidence="2" id="KW-1185">Reference proteome</keyword>
<reference evidence="1" key="1">
    <citation type="submission" date="2020-05" db="EMBL/GenBank/DDBJ databases">
        <title>Large-scale comparative analyses of tick genomes elucidate their genetic diversity and vector capacities.</title>
        <authorList>
            <person name="Jia N."/>
            <person name="Wang J."/>
            <person name="Shi W."/>
            <person name="Du L."/>
            <person name="Sun Y."/>
            <person name="Zhan W."/>
            <person name="Jiang J."/>
            <person name="Wang Q."/>
            <person name="Zhang B."/>
            <person name="Ji P."/>
            <person name="Sakyi L.B."/>
            <person name="Cui X."/>
            <person name="Yuan T."/>
            <person name="Jiang B."/>
            <person name="Yang W."/>
            <person name="Lam T.T.-Y."/>
            <person name="Chang Q."/>
            <person name="Ding S."/>
            <person name="Wang X."/>
            <person name="Zhu J."/>
            <person name="Ruan X."/>
            <person name="Zhao L."/>
            <person name="Wei J."/>
            <person name="Que T."/>
            <person name="Du C."/>
            <person name="Cheng J."/>
            <person name="Dai P."/>
            <person name="Han X."/>
            <person name="Huang E."/>
            <person name="Gao Y."/>
            <person name="Liu J."/>
            <person name="Shao H."/>
            <person name="Ye R."/>
            <person name="Li L."/>
            <person name="Wei W."/>
            <person name="Wang X."/>
            <person name="Wang C."/>
            <person name="Yang T."/>
            <person name="Huo Q."/>
            <person name="Li W."/>
            <person name="Guo W."/>
            <person name="Chen H."/>
            <person name="Zhou L."/>
            <person name="Ni X."/>
            <person name="Tian J."/>
            <person name="Zhou Y."/>
            <person name="Sheng Y."/>
            <person name="Liu T."/>
            <person name="Pan Y."/>
            <person name="Xia L."/>
            <person name="Li J."/>
            <person name="Zhao F."/>
            <person name="Cao W."/>
        </authorList>
    </citation>
    <scope>NUCLEOTIDE SEQUENCE</scope>
    <source>
        <strain evidence="1">Dsil-2018</strain>
    </source>
</reference>
<accession>A0ACB8DBH2</accession>